<feature type="transmembrane region" description="Helical" evidence="1">
    <location>
        <begin position="82"/>
        <end position="105"/>
    </location>
</feature>
<name>A0ABU7VQ75_9BACL</name>
<keyword evidence="3" id="KW-1185">Reference proteome</keyword>
<keyword evidence="1" id="KW-1133">Transmembrane helix</keyword>
<dbReference type="EMBL" id="JAZHPZ010000003">
    <property type="protein sequence ID" value="MEF2965888.1"/>
    <property type="molecule type" value="Genomic_DNA"/>
</dbReference>
<keyword evidence="1" id="KW-0472">Membrane</keyword>
<protein>
    <submittedName>
        <fullName evidence="2">Uncharacterized protein</fullName>
    </submittedName>
</protein>
<comment type="caution">
    <text evidence="2">The sequence shown here is derived from an EMBL/GenBank/DDBJ whole genome shotgun (WGS) entry which is preliminary data.</text>
</comment>
<sequence>MEMQKAGNIIFIMFLLIGTLISLLNNVSEVISSILVGILMMVLYTLFFILSLRFFWIKPPKFIRKSAQNPAQLFDEFGHWPFLYGIFVYSFFASIFIGAIFLAAIKKILNLDYDTSGLFYNLFFITTAIYSVFYFMYHVAEKDISTKIIKARIRLYLAIATTITVGLFGIATKEFLTPLITYLGMGFAWLSFFVEKIESES</sequence>
<dbReference type="RefSeq" id="WP_331846115.1">
    <property type="nucleotide sequence ID" value="NZ_JAZHPZ010000003.1"/>
</dbReference>
<keyword evidence="1" id="KW-0812">Transmembrane</keyword>
<feature type="transmembrane region" description="Helical" evidence="1">
    <location>
        <begin position="30"/>
        <end position="56"/>
    </location>
</feature>
<proteinExistence type="predicted"/>
<feature type="transmembrane region" description="Helical" evidence="1">
    <location>
        <begin position="151"/>
        <end position="170"/>
    </location>
</feature>
<evidence type="ECO:0000313" key="3">
    <source>
        <dbReference type="Proteomes" id="UP001306950"/>
    </source>
</evidence>
<feature type="transmembrane region" description="Helical" evidence="1">
    <location>
        <begin position="176"/>
        <end position="194"/>
    </location>
</feature>
<feature type="transmembrane region" description="Helical" evidence="1">
    <location>
        <begin position="117"/>
        <end position="139"/>
    </location>
</feature>
<feature type="transmembrane region" description="Helical" evidence="1">
    <location>
        <begin position="7"/>
        <end position="24"/>
    </location>
</feature>
<dbReference type="Proteomes" id="UP001306950">
    <property type="component" value="Unassembled WGS sequence"/>
</dbReference>
<reference evidence="2 3" key="1">
    <citation type="submission" date="2024-02" db="EMBL/GenBank/DDBJ databases">
        <title>A nitrogen-fixing paenibacillus bacterium.</title>
        <authorList>
            <person name="Zhang W.L."/>
            <person name="Chen S.F."/>
        </authorList>
    </citation>
    <scope>NUCLEOTIDE SEQUENCE [LARGE SCALE GENOMIC DNA]</scope>
    <source>
        <strain evidence="2 3">M1</strain>
    </source>
</reference>
<evidence type="ECO:0000256" key="1">
    <source>
        <dbReference type="SAM" id="Phobius"/>
    </source>
</evidence>
<organism evidence="2 3">
    <name type="scientific">Paenibacillus haidiansis</name>
    <dbReference type="NCBI Taxonomy" id="1574488"/>
    <lineage>
        <taxon>Bacteria</taxon>
        <taxon>Bacillati</taxon>
        <taxon>Bacillota</taxon>
        <taxon>Bacilli</taxon>
        <taxon>Bacillales</taxon>
        <taxon>Paenibacillaceae</taxon>
        <taxon>Paenibacillus</taxon>
    </lineage>
</organism>
<gene>
    <name evidence="2" type="ORF">V3851_08610</name>
</gene>
<evidence type="ECO:0000313" key="2">
    <source>
        <dbReference type="EMBL" id="MEF2965888.1"/>
    </source>
</evidence>
<accession>A0ABU7VQ75</accession>